<feature type="compositionally biased region" description="Acidic residues" evidence="12">
    <location>
        <begin position="260"/>
        <end position="269"/>
    </location>
</feature>
<dbReference type="CDD" id="cd00054">
    <property type="entry name" value="EGF_CA"/>
    <property type="match status" value="9"/>
</dbReference>
<comment type="similarity">
    <text evidence="2">Belongs to the fibulin family.</text>
</comment>
<evidence type="ECO:0000256" key="5">
    <source>
        <dbReference type="ARBA" id="ARBA00022536"/>
    </source>
</evidence>
<dbReference type="InterPro" id="IPR000742">
    <property type="entry name" value="EGF"/>
</dbReference>
<dbReference type="InterPro" id="IPR052080">
    <property type="entry name" value="vWF_C/EGF_Fibrillin"/>
</dbReference>
<dbReference type="Gene3D" id="2.10.25.10">
    <property type="entry name" value="Laminin"/>
    <property type="match status" value="11"/>
</dbReference>
<dbReference type="InterPro" id="IPR026823">
    <property type="entry name" value="cEGF"/>
</dbReference>
<dbReference type="PROSITE" id="PS50026">
    <property type="entry name" value="EGF_3"/>
    <property type="match status" value="5"/>
</dbReference>
<feature type="compositionally biased region" description="Acidic residues" evidence="12">
    <location>
        <begin position="741"/>
        <end position="751"/>
    </location>
</feature>
<keyword evidence="8" id="KW-0106">Calcium</keyword>
<comment type="caution">
    <text evidence="14">The sequence shown here is derived from an EMBL/GenBank/DDBJ whole genome shotgun (WGS) entry which is preliminary data.</text>
</comment>
<feature type="compositionally biased region" description="Polar residues" evidence="12">
    <location>
        <begin position="542"/>
        <end position="573"/>
    </location>
</feature>
<feature type="domain" description="EGF-like" evidence="13">
    <location>
        <begin position="1089"/>
        <end position="1131"/>
    </location>
</feature>
<dbReference type="Pfam" id="PF07645">
    <property type="entry name" value="EGF_CA"/>
    <property type="match status" value="7"/>
</dbReference>
<dbReference type="InterPro" id="IPR055088">
    <property type="entry name" value="Fibulin_C"/>
</dbReference>
<dbReference type="InterPro" id="IPR018097">
    <property type="entry name" value="EGF_Ca-bd_CS"/>
</dbReference>
<dbReference type="Pfam" id="PF24532">
    <property type="entry name" value="FIBL-2"/>
    <property type="match status" value="1"/>
</dbReference>
<dbReference type="FunFam" id="2.10.25.10:FF:000010">
    <property type="entry name" value="Pro-epidermal growth factor"/>
    <property type="match status" value="2"/>
</dbReference>
<dbReference type="EMBL" id="QBIY01012657">
    <property type="protein sequence ID" value="RXN19859.1"/>
    <property type="molecule type" value="Genomic_DNA"/>
</dbReference>
<comment type="subcellular location">
    <subcellularLocation>
        <location evidence="1">Secreted</location>
        <location evidence="1">Extracellular space</location>
        <location evidence="1">Extracellular matrix</location>
    </subcellularLocation>
</comment>
<feature type="domain" description="EGF-like" evidence="13">
    <location>
        <begin position="1213"/>
        <end position="1255"/>
    </location>
</feature>
<evidence type="ECO:0000259" key="13">
    <source>
        <dbReference type="PROSITE" id="PS50026"/>
    </source>
</evidence>
<feature type="region of interest" description="Disordered" evidence="12">
    <location>
        <begin position="637"/>
        <end position="692"/>
    </location>
</feature>
<evidence type="ECO:0000256" key="6">
    <source>
        <dbReference type="ARBA" id="ARBA00022729"/>
    </source>
</evidence>
<gene>
    <name evidence="14" type="ORF">ROHU_025378</name>
</gene>
<dbReference type="Proteomes" id="UP000290572">
    <property type="component" value="Unassembled WGS sequence"/>
</dbReference>
<proteinExistence type="inferred from homology"/>
<feature type="domain" description="EGF-like" evidence="13">
    <location>
        <begin position="790"/>
        <end position="830"/>
    </location>
</feature>
<feature type="region of interest" description="Disordered" evidence="12">
    <location>
        <begin position="741"/>
        <end position="769"/>
    </location>
</feature>
<keyword evidence="6" id="KW-0732">Signal</keyword>
<dbReference type="SUPFAM" id="SSF57184">
    <property type="entry name" value="Growth factor receptor domain"/>
    <property type="match status" value="4"/>
</dbReference>
<evidence type="ECO:0000256" key="9">
    <source>
        <dbReference type="ARBA" id="ARBA00023157"/>
    </source>
</evidence>
<feature type="compositionally biased region" description="Polar residues" evidence="12">
    <location>
        <begin position="637"/>
        <end position="652"/>
    </location>
</feature>
<keyword evidence="15" id="KW-1185">Reference proteome</keyword>
<dbReference type="PANTHER" id="PTHR47333">
    <property type="entry name" value="VON WILLEBRAND FACTOR C AND EGF DOMAIN-CONTAINING PROTEIN"/>
    <property type="match status" value="1"/>
</dbReference>
<feature type="compositionally biased region" description="Acidic residues" evidence="12">
    <location>
        <begin position="390"/>
        <end position="399"/>
    </location>
</feature>
<dbReference type="Pfam" id="PF22914">
    <property type="entry name" value="Fibulin_C"/>
    <property type="match status" value="1"/>
</dbReference>
<keyword evidence="10" id="KW-0325">Glycoprotein</keyword>
<dbReference type="InterPro" id="IPR056612">
    <property type="entry name" value="FIBL-2_dom"/>
</dbReference>
<feature type="domain" description="EGF-like" evidence="13">
    <location>
        <begin position="1132"/>
        <end position="1173"/>
    </location>
</feature>
<evidence type="ECO:0000256" key="8">
    <source>
        <dbReference type="ARBA" id="ARBA00022837"/>
    </source>
</evidence>
<dbReference type="PROSITE" id="PS00010">
    <property type="entry name" value="ASX_HYDROXYL"/>
    <property type="match status" value="5"/>
</dbReference>
<keyword evidence="5 11" id="KW-0245">EGF-like domain</keyword>
<dbReference type="SMART" id="SM00181">
    <property type="entry name" value="EGF"/>
    <property type="match status" value="11"/>
</dbReference>
<evidence type="ECO:0000256" key="10">
    <source>
        <dbReference type="ARBA" id="ARBA00023180"/>
    </source>
</evidence>
<feature type="region of interest" description="Disordered" evidence="12">
    <location>
        <begin position="259"/>
        <end position="280"/>
    </location>
</feature>
<evidence type="ECO:0000256" key="7">
    <source>
        <dbReference type="ARBA" id="ARBA00022737"/>
    </source>
</evidence>
<feature type="region of interest" description="Disordered" evidence="12">
    <location>
        <begin position="390"/>
        <end position="410"/>
    </location>
</feature>
<feature type="region of interest" description="Disordered" evidence="12">
    <location>
        <begin position="538"/>
        <end position="573"/>
    </location>
</feature>
<dbReference type="FunFam" id="2.10.25.10:FF:000341">
    <property type="entry name" value="Fibulin 2"/>
    <property type="match status" value="1"/>
</dbReference>
<comment type="caution">
    <text evidence="11">Lacks conserved residue(s) required for the propagation of feature annotation.</text>
</comment>
<dbReference type="PROSITE" id="PS01186">
    <property type="entry name" value="EGF_2"/>
    <property type="match status" value="5"/>
</dbReference>
<dbReference type="InterPro" id="IPR049883">
    <property type="entry name" value="NOTCH1_EGF-like"/>
</dbReference>
<sequence>MFITATSALGGIGASPWDRLSRLVFLQLFQSVEEFLARQDRNRNLPLNELKDCTGVNCPELRNCIEEVLDTGACCATCMRTGCMCEGYQYYDCISAGFRSGKVPEGESYFVDFGSTECSCPQGGGRISCHFIPCPEVPANCIELSEPSDGCIQCERVGCVHEGQKYEAGHSFQIDPCQVCHCPNEGGDLMCYPVPNCDPDRASKPMLTTAAKEGASEGSYRDPIQHVFNHQGSRGHFNKHFPLHSDSNLPFKLRMRNVDEKEEDDEDYDYPPTDSLAPSLRDFAAPTESSIISVSRPDNFTPRRGVHRGAKQELREMFGIRKSTTDRPQFPFHKDSTERMRVGIYNDKPKRDPIQHVFNHQGSRGHFNKHFPLHSDSNLPFKLRMRNVDEKEEDDEDYDYPPTDSLAPSLRDFAAPTESSIISVSRPDNFTPRRGVHRGAKQELREMFGIRKSTTDRPQFPFHKDSTERMRVGIYNDKPKNELFSPLKYKTDQERFILPVETTNRVGFSTHKDPTEIQSFSLYKDNSNQDALTDDEQLEFPSESTEGDTYTSQEDTTYSETVTDSPEQTTSPLWETTTLLQTTWDGLSESQIHSLHIQPNTVETDSSNEGETITRESTKERAAVLNETTSTEEHILSSPTPVKQSVTIPTKTSTEHGKSEAELGEEHKGLSVDHREPAEHPVENIKPLERQKPEAEHVQTLGEHNTELEGKHQWQLFSPVNFSPTSPPSNKQSLSLFNFREEEEEGEEEADNTLRTHSGIEEVSDSQFPKQALSVGDVDPAANSLEDLERDDRCQRFAALCHHTCINTRDSYLCACHPGYTLLQDARTCVPENQEEDNRVSEEDMLPTVPPARQETTTQKLALYNPCAGNGPCSQHCSVVRGLAQCSCSPGFSLKADGHTCEDVNECTSGRQNCSRDEVCVNREGSYQCVRLNEMCDEGFILNQNRDCVDVNECVTNTHTCQADERCVNTVGGFDCERQILCSSGYQLRNGVCEDIDECVLRTHNCGTGFQCQNTDGSFTCNQKQRCLTGFTQDSHGNCIDVDECSSVTEPCTTGFNCINTVGSYTCQRKIIMCSRGYHSSPDGVRCVDVDECQAGTHRCGEGQICHNLPGSYRCDCQTGYQYDAIRQLCVDVNECWRYPGRLCAQTCDNTPGSYQCSCTAGFSLAFDGKNCEDVNECDNNPCSQECANIYGSYQCYCRIGYYLKEDGHTCEDIDECSQSIGNLCAFQCVNVPGSYNCACPPHGYSMSPNGRTCQDIDECATGSHNCSASQTCFNIQGGFRCLSFACPDNYRRVSDTRCERVSCPNFQQCQTMPLRITYYQLSFQTNIVIPAQIFRIGPSPAYSGDNIIISIPRGNEEGYFSTRKLNSFTGAVYLHRQVREPRDFLIDVEMKLLRQGTFTTFLARIYVFITANSM</sequence>
<dbReference type="SMART" id="SM00179">
    <property type="entry name" value="EGF_CA"/>
    <property type="match status" value="11"/>
</dbReference>
<dbReference type="InterPro" id="IPR009030">
    <property type="entry name" value="Growth_fac_rcpt_cys_sf"/>
</dbReference>
<protein>
    <submittedName>
        <fullName evidence="14">Fibulin-2-like isoform X1</fullName>
    </submittedName>
</protein>
<evidence type="ECO:0000256" key="2">
    <source>
        <dbReference type="ARBA" id="ARBA00006127"/>
    </source>
</evidence>
<keyword evidence="3" id="KW-0964">Secreted</keyword>
<evidence type="ECO:0000256" key="11">
    <source>
        <dbReference type="PROSITE-ProRule" id="PRU00076"/>
    </source>
</evidence>
<evidence type="ECO:0000313" key="14">
    <source>
        <dbReference type="EMBL" id="RXN19859.1"/>
    </source>
</evidence>
<evidence type="ECO:0000256" key="1">
    <source>
        <dbReference type="ARBA" id="ARBA00004498"/>
    </source>
</evidence>
<organism evidence="14 15">
    <name type="scientific">Labeo rohita</name>
    <name type="common">Indian major carp</name>
    <name type="synonym">Cyprinus rohita</name>
    <dbReference type="NCBI Taxonomy" id="84645"/>
    <lineage>
        <taxon>Eukaryota</taxon>
        <taxon>Metazoa</taxon>
        <taxon>Chordata</taxon>
        <taxon>Craniata</taxon>
        <taxon>Vertebrata</taxon>
        <taxon>Euteleostomi</taxon>
        <taxon>Actinopterygii</taxon>
        <taxon>Neopterygii</taxon>
        <taxon>Teleostei</taxon>
        <taxon>Ostariophysi</taxon>
        <taxon>Cypriniformes</taxon>
        <taxon>Cyprinidae</taxon>
        <taxon>Labeoninae</taxon>
        <taxon>Labeonini</taxon>
        <taxon>Labeo</taxon>
    </lineage>
</organism>
<evidence type="ECO:0000256" key="12">
    <source>
        <dbReference type="SAM" id="MobiDB-lite"/>
    </source>
</evidence>
<dbReference type="FunFam" id="2.10.25.10:FF:000078">
    <property type="entry name" value="Fibulin-1"/>
    <property type="match status" value="1"/>
</dbReference>
<evidence type="ECO:0000313" key="15">
    <source>
        <dbReference type="Proteomes" id="UP000290572"/>
    </source>
</evidence>
<reference evidence="14 15" key="1">
    <citation type="submission" date="2018-03" db="EMBL/GenBank/DDBJ databases">
        <title>Draft genome sequence of Rohu Carp (Labeo rohita).</title>
        <authorList>
            <person name="Das P."/>
            <person name="Kushwaha B."/>
            <person name="Joshi C.G."/>
            <person name="Kumar D."/>
            <person name="Nagpure N.S."/>
            <person name="Sahoo L."/>
            <person name="Das S.P."/>
            <person name="Bit A."/>
            <person name="Patnaik S."/>
            <person name="Meher P.K."/>
            <person name="Jayasankar P."/>
            <person name="Koringa P.G."/>
            <person name="Patel N.V."/>
            <person name="Hinsu A.T."/>
            <person name="Kumar R."/>
            <person name="Pandey M."/>
            <person name="Agarwal S."/>
            <person name="Srivastava S."/>
            <person name="Singh M."/>
            <person name="Iquebal M.A."/>
            <person name="Jaiswal S."/>
            <person name="Angadi U.B."/>
            <person name="Kumar N."/>
            <person name="Raza M."/>
            <person name="Shah T.M."/>
            <person name="Rai A."/>
            <person name="Jena J.K."/>
        </authorList>
    </citation>
    <scope>NUCLEOTIDE SEQUENCE [LARGE SCALE GENOMIC DNA]</scope>
    <source>
        <strain evidence="14">DASCIFA01</strain>
        <tissue evidence="14">Testis</tissue>
    </source>
</reference>
<feature type="domain" description="EGF-like" evidence="13">
    <location>
        <begin position="1174"/>
        <end position="1212"/>
    </location>
</feature>
<feature type="compositionally biased region" description="Basic and acidic residues" evidence="12">
    <location>
        <begin position="653"/>
        <end position="692"/>
    </location>
</feature>
<evidence type="ECO:0000256" key="4">
    <source>
        <dbReference type="ARBA" id="ARBA00022530"/>
    </source>
</evidence>
<evidence type="ECO:0000256" key="3">
    <source>
        <dbReference type="ARBA" id="ARBA00022525"/>
    </source>
</evidence>
<dbReference type="FunFam" id="2.10.25.10:FF:000139">
    <property type="entry name" value="Fibulin-1"/>
    <property type="match status" value="1"/>
</dbReference>
<dbReference type="Pfam" id="PF12662">
    <property type="entry name" value="cEGF"/>
    <property type="match status" value="2"/>
</dbReference>
<accession>A0A498MF75</accession>
<name>A0A498MF75_LABRO</name>
<dbReference type="PROSITE" id="PS01187">
    <property type="entry name" value="EGF_CA"/>
    <property type="match status" value="4"/>
</dbReference>
<keyword evidence="4" id="KW-0272">Extracellular matrix</keyword>
<keyword evidence="7" id="KW-0677">Repeat</keyword>
<keyword evidence="9" id="KW-1015">Disulfide bond</keyword>
<dbReference type="GO" id="GO:0005509">
    <property type="term" value="F:calcium ion binding"/>
    <property type="evidence" value="ECO:0007669"/>
    <property type="project" value="InterPro"/>
</dbReference>
<dbReference type="InterPro" id="IPR001881">
    <property type="entry name" value="EGF-like_Ca-bd_dom"/>
</dbReference>
<dbReference type="STRING" id="84645.A0A498MF75"/>
<dbReference type="PANTHER" id="PTHR47333:SF4">
    <property type="entry name" value="EGF-LIKE DOMAIN-CONTAINING PROTEIN"/>
    <property type="match status" value="1"/>
</dbReference>
<dbReference type="InterPro" id="IPR000152">
    <property type="entry name" value="EGF-type_Asp/Asn_hydroxyl_site"/>
</dbReference>